<comment type="caution">
    <text evidence="1">The sequence shown here is derived from an EMBL/GenBank/DDBJ whole genome shotgun (WGS) entry which is preliminary data.</text>
</comment>
<dbReference type="OrthoDB" id="289700at2"/>
<dbReference type="RefSeq" id="WP_125228581.1">
    <property type="nucleotide sequence ID" value="NZ_RQYT01000030.1"/>
</dbReference>
<accession>A0A3P1WQB8</accession>
<dbReference type="Proteomes" id="UP000280935">
    <property type="component" value="Unassembled WGS sequence"/>
</dbReference>
<protein>
    <submittedName>
        <fullName evidence="1">Uncharacterized protein</fullName>
    </submittedName>
</protein>
<organism evidence="1 2">
    <name type="scientific">Arachnia propionica</name>
    <dbReference type="NCBI Taxonomy" id="1750"/>
    <lineage>
        <taxon>Bacteria</taxon>
        <taxon>Bacillati</taxon>
        <taxon>Actinomycetota</taxon>
        <taxon>Actinomycetes</taxon>
        <taxon>Propionibacteriales</taxon>
        <taxon>Propionibacteriaceae</taxon>
        <taxon>Arachnia</taxon>
    </lineage>
</organism>
<gene>
    <name evidence="1" type="ORF">EII35_11335</name>
</gene>
<proteinExistence type="predicted"/>
<dbReference type="EMBL" id="RQYT01000030">
    <property type="protein sequence ID" value="RRD48792.1"/>
    <property type="molecule type" value="Genomic_DNA"/>
</dbReference>
<name>A0A3P1WQB8_9ACTN</name>
<evidence type="ECO:0000313" key="1">
    <source>
        <dbReference type="EMBL" id="RRD48792.1"/>
    </source>
</evidence>
<reference evidence="1 2" key="1">
    <citation type="submission" date="2018-11" db="EMBL/GenBank/DDBJ databases">
        <title>Genomes From Bacteria Associated with the Canine Oral Cavity: a Test Case for Automated Genome-Based Taxonomic Assignment.</title>
        <authorList>
            <person name="Coil D.A."/>
            <person name="Jospin G."/>
            <person name="Darling A.E."/>
            <person name="Wallis C."/>
            <person name="Davis I.J."/>
            <person name="Harris S."/>
            <person name="Eisen J.A."/>
            <person name="Holcombe L.J."/>
            <person name="O'Flynn C."/>
        </authorList>
    </citation>
    <scope>NUCLEOTIDE SEQUENCE [LARGE SCALE GENOMIC DNA]</scope>
    <source>
        <strain evidence="1 2">OH2822_COT-296</strain>
    </source>
</reference>
<dbReference type="AlphaFoldDB" id="A0A3P1WQB8"/>
<sequence>MDADESLRDTDGLRGTAEELTELIDALISRHPDRDGASWLRALHPFVEAAGPEPPGRAMLSLLESSLSAEAPPLDESWLHITDPPTEFDGHAATLAMIRFAAADLHRLAEAGQLDAVWLGVSSPTGHRWYNATAHSLLECGASAIEDHDLPVTWDWSLLATLLDLGRSYE</sequence>
<evidence type="ECO:0000313" key="2">
    <source>
        <dbReference type="Proteomes" id="UP000280935"/>
    </source>
</evidence>